<keyword evidence="2" id="KW-1185">Reference proteome</keyword>
<reference evidence="1" key="1">
    <citation type="submission" date="2021-06" db="EMBL/GenBank/DDBJ databases">
        <title>Paracoccus bacterium XHP0099 sp. nov., isolated from the surface waters of the Yellow Sea.</title>
        <authorList>
            <person name="Xue H."/>
            <person name="Zhang D."/>
        </authorList>
    </citation>
    <scope>NUCLEOTIDE SEQUENCE</scope>
    <source>
        <strain evidence="1">XHP0099</strain>
    </source>
</reference>
<protein>
    <submittedName>
        <fullName evidence="1">Histidine phosphatase family protein</fullName>
    </submittedName>
</protein>
<gene>
    <name evidence="1" type="ORF">KNW02_17395</name>
</gene>
<accession>A0ABS6AQG8</accession>
<dbReference type="InterPro" id="IPR013078">
    <property type="entry name" value="His_Pase_superF_clade-1"/>
</dbReference>
<name>A0ABS6AQG8_9RHOB</name>
<evidence type="ECO:0000313" key="1">
    <source>
        <dbReference type="EMBL" id="MBU3031884.1"/>
    </source>
</evidence>
<proteinExistence type="predicted"/>
<dbReference type="RefSeq" id="WP_216034503.1">
    <property type="nucleotide sequence ID" value="NZ_JAHKNG010000044.1"/>
</dbReference>
<evidence type="ECO:0000313" key="2">
    <source>
        <dbReference type="Proteomes" id="UP001166191"/>
    </source>
</evidence>
<dbReference type="EMBL" id="JAHKNG010000044">
    <property type="protein sequence ID" value="MBU3031884.1"/>
    <property type="molecule type" value="Genomic_DNA"/>
</dbReference>
<organism evidence="1 2">
    <name type="scientific">Paracoccus marinaquae</name>
    <dbReference type="NCBI Taxonomy" id="2841926"/>
    <lineage>
        <taxon>Bacteria</taxon>
        <taxon>Pseudomonadati</taxon>
        <taxon>Pseudomonadota</taxon>
        <taxon>Alphaproteobacteria</taxon>
        <taxon>Rhodobacterales</taxon>
        <taxon>Paracoccaceae</taxon>
        <taxon>Paracoccus</taxon>
    </lineage>
</organism>
<dbReference type="Proteomes" id="UP001166191">
    <property type="component" value="Unassembled WGS sequence"/>
</dbReference>
<sequence length="195" mass="20746">MPARRLTLVAHASTRGLRSAVFGARDDIDAAGRQAAGHLSSGLGKVDRLLISPAPAAAQTAAALGLSGVIDDALRDCDFGRWSGQSFGQVLRHEPRSLVSWMRRPETAPHGGEAVADLCERVGVWLDARSRERGRGLAITHASVIRAAIVHVIGAGPASFWRIDVAPLAFADFRSNGRRWVFRGLGAPQAAERDG</sequence>
<comment type="caution">
    <text evidence="1">The sequence shown here is derived from an EMBL/GenBank/DDBJ whole genome shotgun (WGS) entry which is preliminary data.</text>
</comment>
<dbReference type="Pfam" id="PF00300">
    <property type="entry name" value="His_Phos_1"/>
    <property type="match status" value="1"/>
</dbReference>